<evidence type="ECO:0000313" key="4">
    <source>
        <dbReference type="Proteomes" id="UP000182658"/>
    </source>
</evidence>
<keyword evidence="4" id="KW-1185">Reference proteome</keyword>
<dbReference type="PANTHER" id="PTHR34861">
    <property type="match status" value="1"/>
</dbReference>
<dbReference type="Proteomes" id="UP000182658">
    <property type="component" value="Unassembled WGS sequence"/>
</dbReference>
<dbReference type="InterPro" id="IPR007325">
    <property type="entry name" value="KFase/CYL"/>
</dbReference>
<dbReference type="InterPro" id="IPR037175">
    <property type="entry name" value="KFase_sf"/>
</dbReference>
<comment type="similarity">
    <text evidence="1">Belongs to the Cyclase 1 superfamily.</text>
</comment>
<reference evidence="3 4" key="1">
    <citation type="submission" date="2016-10" db="EMBL/GenBank/DDBJ databases">
        <title>Draft genome sequence of Coniochaeta ligniaria NRRL30616, a lignocellulolytic fungus for bioabatement of inhibitors in plant biomass hydrolysates.</title>
        <authorList>
            <consortium name="DOE Joint Genome Institute"/>
            <person name="Jimenez D.J."/>
            <person name="Hector R.E."/>
            <person name="Riley R."/>
            <person name="Sun H."/>
            <person name="Grigoriev I.V."/>
            <person name="Van Elsas J.D."/>
            <person name="Nichols N.N."/>
        </authorList>
    </citation>
    <scope>NUCLEOTIDE SEQUENCE [LARGE SCALE GENOMIC DNA]</scope>
    <source>
        <strain evidence="3 4">NRRL 30616</strain>
    </source>
</reference>
<name>A0A1J7IN57_9PEZI</name>
<dbReference type="EMBL" id="KV875112">
    <property type="protein sequence ID" value="OIW22553.1"/>
    <property type="molecule type" value="Genomic_DNA"/>
</dbReference>
<accession>A0A1J7IN57</accession>
<dbReference type="STRING" id="1408157.A0A1J7IN57"/>
<organism evidence="3 4">
    <name type="scientific">Coniochaeta ligniaria NRRL 30616</name>
    <dbReference type="NCBI Taxonomy" id="1408157"/>
    <lineage>
        <taxon>Eukaryota</taxon>
        <taxon>Fungi</taxon>
        <taxon>Dikarya</taxon>
        <taxon>Ascomycota</taxon>
        <taxon>Pezizomycotina</taxon>
        <taxon>Sordariomycetes</taxon>
        <taxon>Sordariomycetidae</taxon>
        <taxon>Coniochaetales</taxon>
        <taxon>Coniochaetaceae</taxon>
        <taxon>Coniochaeta</taxon>
    </lineage>
</organism>
<dbReference type="Gene3D" id="3.50.30.50">
    <property type="entry name" value="Putative cyclase"/>
    <property type="match status" value="1"/>
</dbReference>
<keyword evidence="2" id="KW-0732">Signal</keyword>
<dbReference type="SUPFAM" id="SSF102198">
    <property type="entry name" value="Putative cyclase"/>
    <property type="match status" value="1"/>
</dbReference>
<evidence type="ECO:0000313" key="3">
    <source>
        <dbReference type="EMBL" id="OIW22553.1"/>
    </source>
</evidence>
<evidence type="ECO:0008006" key="5">
    <source>
        <dbReference type="Google" id="ProtNLM"/>
    </source>
</evidence>
<feature type="signal peptide" evidence="2">
    <location>
        <begin position="1"/>
        <end position="17"/>
    </location>
</feature>
<dbReference type="GO" id="GO:0019441">
    <property type="term" value="P:L-tryptophan catabolic process to kynurenine"/>
    <property type="evidence" value="ECO:0007669"/>
    <property type="project" value="InterPro"/>
</dbReference>
<dbReference type="PANTHER" id="PTHR34861:SF11">
    <property type="entry name" value="CYCLASE"/>
    <property type="match status" value="1"/>
</dbReference>
<dbReference type="GO" id="GO:0004061">
    <property type="term" value="F:arylformamidase activity"/>
    <property type="evidence" value="ECO:0007669"/>
    <property type="project" value="InterPro"/>
</dbReference>
<evidence type="ECO:0000256" key="1">
    <source>
        <dbReference type="ARBA" id="ARBA00007865"/>
    </source>
</evidence>
<dbReference type="AlphaFoldDB" id="A0A1J7IN57"/>
<protein>
    <recommendedName>
        <fullName evidence="5">Cyclase</fullName>
    </recommendedName>
</protein>
<sequence length="367" mass="40153">MRSSLLASFGILQLCLASSKNCSGSRPSRDFDRDTDLYANWPSYDQLPLDPCYPTKAAWGVWGADDEYGALNHITNSTVLAASFEIKLGLAIPLNLQLDGTDPPPNPARKPLQHSFQPGDGYVDDVVVMNTQVSTQYDGLRHFPYSTNSSIETYQWYNDLISSFDDVIGPAPTTTLGIQLAAGKGIAVRGVLLDFAGWMDAKNESFDAFGSRPITAKELDEIAAWQGLPTDWSRPGDMLLIRTGWVRKYSGLNRTEQVLLPLGAGFSAGMQANSASAKWLWEKKLALVGADNPAFESLPMNNTIEGVSRSLHQLFIGGWGQSIVELLDLETLAKKCKELKRWTFFVTIQTLDVVSGIASPPNAMAIL</sequence>
<gene>
    <name evidence="3" type="ORF">CONLIGDRAFT_587037</name>
</gene>
<dbReference type="InParanoid" id="A0A1J7IN57"/>
<dbReference type="Pfam" id="PF04199">
    <property type="entry name" value="Cyclase"/>
    <property type="match status" value="1"/>
</dbReference>
<dbReference type="OrthoDB" id="5396at2759"/>
<evidence type="ECO:0000256" key="2">
    <source>
        <dbReference type="SAM" id="SignalP"/>
    </source>
</evidence>
<feature type="chain" id="PRO_5013244542" description="Cyclase" evidence="2">
    <location>
        <begin position="18"/>
        <end position="367"/>
    </location>
</feature>
<proteinExistence type="inferred from homology"/>